<dbReference type="OrthoDB" id="10289826at2759"/>
<feature type="compositionally biased region" description="Polar residues" evidence="1">
    <location>
        <begin position="109"/>
        <end position="121"/>
    </location>
</feature>
<accession>A0A3R7M5J6</accession>
<evidence type="ECO:0000313" key="3">
    <source>
        <dbReference type="Proteomes" id="UP000283509"/>
    </source>
</evidence>
<dbReference type="AlphaFoldDB" id="A0A3R7M5J6"/>
<reference evidence="2 3" key="2">
    <citation type="submission" date="2019-01" db="EMBL/GenBank/DDBJ databases">
        <title>The decoding of complex shrimp genome reveals the adaptation for benthos swimmer, frequently molting mechanism and breeding impact on genome.</title>
        <authorList>
            <person name="Sun Y."/>
            <person name="Gao Y."/>
            <person name="Yu Y."/>
        </authorList>
    </citation>
    <scope>NUCLEOTIDE SEQUENCE [LARGE SCALE GENOMIC DNA]</scope>
    <source>
        <tissue evidence="2">Muscle</tissue>
    </source>
</reference>
<organism evidence="2 3">
    <name type="scientific">Penaeus vannamei</name>
    <name type="common">Whiteleg shrimp</name>
    <name type="synonym">Litopenaeus vannamei</name>
    <dbReference type="NCBI Taxonomy" id="6689"/>
    <lineage>
        <taxon>Eukaryota</taxon>
        <taxon>Metazoa</taxon>
        <taxon>Ecdysozoa</taxon>
        <taxon>Arthropoda</taxon>
        <taxon>Crustacea</taxon>
        <taxon>Multicrustacea</taxon>
        <taxon>Malacostraca</taxon>
        <taxon>Eumalacostraca</taxon>
        <taxon>Eucarida</taxon>
        <taxon>Decapoda</taxon>
        <taxon>Dendrobranchiata</taxon>
        <taxon>Penaeoidea</taxon>
        <taxon>Penaeidae</taxon>
        <taxon>Penaeus</taxon>
    </lineage>
</organism>
<feature type="region of interest" description="Disordered" evidence="1">
    <location>
        <begin position="1"/>
        <end position="29"/>
    </location>
</feature>
<dbReference type="Proteomes" id="UP000283509">
    <property type="component" value="Unassembled WGS sequence"/>
</dbReference>
<name>A0A3R7M5J6_PENVA</name>
<feature type="compositionally biased region" description="Basic and acidic residues" evidence="1">
    <location>
        <begin position="10"/>
        <end position="29"/>
    </location>
</feature>
<reference evidence="2 3" key="1">
    <citation type="submission" date="2018-04" db="EMBL/GenBank/DDBJ databases">
        <authorList>
            <person name="Zhang X."/>
            <person name="Yuan J."/>
            <person name="Li F."/>
            <person name="Xiang J."/>
        </authorList>
    </citation>
    <scope>NUCLEOTIDE SEQUENCE [LARGE SCALE GENOMIC DNA]</scope>
    <source>
        <tissue evidence="2">Muscle</tissue>
    </source>
</reference>
<protein>
    <submittedName>
        <fullName evidence="2">Uncharacterized protein</fullName>
    </submittedName>
</protein>
<proteinExistence type="predicted"/>
<keyword evidence="3" id="KW-1185">Reference proteome</keyword>
<dbReference type="EMBL" id="QCYY01002026">
    <property type="protein sequence ID" value="ROT73476.1"/>
    <property type="molecule type" value="Genomic_DNA"/>
</dbReference>
<comment type="caution">
    <text evidence="2">The sequence shown here is derived from an EMBL/GenBank/DDBJ whole genome shotgun (WGS) entry which is preliminary data.</text>
</comment>
<evidence type="ECO:0000313" key="2">
    <source>
        <dbReference type="EMBL" id="ROT73476.1"/>
    </source>
</evidence>
<gene>
    <name evidence="2" type="ORF">C7M84_008141</name>
</gene>
<feature type="region of interest" description="Disordered" evidence="1">
    <location>
        <begin position="108"/>
        <end position="128"/>
    </location>
</feature>
<evidence type="ECO:0000256" key="1">
    <source>
        <dbReference type="SAM" id="MobiDB-lite"/>
    </source>
</evidence>
<sequence>MCAQLQRQRGVSEEGRGLRNMHRESNRRERMVQTIINCAQQLDIKTLPSFDSSQDPSESSYMRFRVWMRAHPEDKRRLFACAHQGLFTPDGHAEPHGAGRRVLAVLETRSANFEPPSSTTSKHARRTR</sequence>